<dbReference type="AlphaFoldDB" id="A0ABC8R2I2"/>
<sequence>MLPLSGRDNSSEKDTRALQVDLVKSKAPIYGLEDENKSLLDRHGLGYTNESTNISSKIMFVYGITNPSPPQVGTSSKVDNSGKGRHTNRKVLKEAKTNYDLYYTRGEMLLERLGVSKHNHALSSHGPQARVPKASYTPKIKIDLHTFGEKRASPPPIPRPNPGFRNGKKYVTREYFEKLNISTKLEVLSASTKVMTLKK</sequence>
<dbReference type="EMBL" id="CAUOFW020000947">
    <property type="protein sequence ID" value="CAK9139218.1"/>
    <property type="molecule type" value="Genomic_DNA"/>
</dbReference>
<reference evidence="1 2" key="1">
    <citation type="submission" date="2024-02" db="EMBL/GenBank/DDBJ databases">
        <authorList>
            <person name="Vignale AGUSTIN F."/>
            <person name="Sosa J E."/>
            <person name="Modenutti C."/>
        </authorList>
    </citation>
    <scope>NUCLEOTIDE SEQUENCE [LARGE SCALE GENOMIC DNA]</scope>
</reference>
<accession>A0ABC8R2I2</accession>
<protein>
    <submittedName>
        <fullName evidence="1">Uncharacterized protein</fullName>
    </submittedName>
</protein>
<name>A0ABC8R2I2_9AQUA</name>
<evidence type="ECO:0000313" key="1">
    <source>
        <dbReference type="EMBL" id="CAK9139218.1"/>
    </source>
</evidence>
<proteinExistence type="predicted"/>
<evidence type="ECO:0000313" key="2">
    <source>
        <dbReference type="Proteomes" id="UP001642360"/>
    </source>
</evidence>
<comment type="caution">
    <text evidence="1">The sequence shown here is derived from an EMBL/GenBank/DDBJ whole genome shotgun (WGS) entry which is preliminary data.</text>
</comment>
<gene>
    <name evidence="1" type="ORF">ILEXP_LOCUS6605</name>
</gene>
<dbReference type="Proteomes" id="UP001642360">
    <property type="component" value="Unassembled WGS sequence"/>
</dbReference>
<organism evidence="1 2">
    <name type="scientific">Ilex paraguariensis</name>
    <name type="common">yerba mate</name>
    <dbReference type="NCBI Taxonomy" id="185542"/>
    <lineage>
        <taxon>Eukaryota</taxon>
        <taxon>Viridiplantae</taxon>
        <taxon>Streptophyta</taxon>
        <taxon>Embryophyta</taxon>
        <taxon>Tracheophyta</taxon>
        <taxon>Spermatophyta</taxon>
        <taxon>Magnoliopsida</taxon>
        <taxon>eudicotyledons</taxon>
        <taxon>Gunneridae</taxon>
        <taxon>Pentapetalae</taxon>
        <taxon>asterids</taxon>
        <taxon>campanulids</taxon>
        <taxon>Aquifoliales</taxon>
        <taxon>Aquifoliaceae</taxon>
        <taxon>Ilex</taxon>
    </lineage>
</organism>
<keyword evidence="2" id="KW-1185">Reference proteome</keyword>